<organism evidence="2 3">
    <name type="scientific">Bradyrhizobium commune</name>
    <dbReference type="NCBI Taxonomy" id="83627"/>
    <lineage>
        <taxon>Bacteria</taxon>
        <taxon>Pseudomonadati</taxon>
        <taxon>Pseudomonadota</taxon>
        <taxon>Alphaproteobacteria</taxon>
        <taxon>Hyphomicrobiales</taxon>
        <taxon>Nitrobacteraceae</taxon>
        <taxon>Bradyrhizobium</taxon>
    </lineage>
</organism>
<dbReference type="RefSeq" id="WP_195801779.1">
    <property type="nucleotide sequence ID" value="NZ_CP061379.1"/>
</dbReference>
<keyword evidence="3" id="KW-1185">Reference proteome</keyword>
<feature type="transmembrane region" description="Helical" evidence="1">
    <location>
        <begin position="44"/>
        <end position="61"/>
    </location>
</feature>
<dbReference type="AlphaFoldDB" id="A0A7S9D753"/>
<dbReference type="KEGG" id="bcou:IC761_02740"/>
<evidence type="ECO:0000256" key="1">
    <source>
        <dbReference type="SAM" id="Phobius"/>
    </source>
</evidence>
<evidence type="ECO:0008006" key="4">
    <source>
        <dbReference type="Google" id="ProtNLM"/>
    </source>
</evidence>
<accession>A0A7S9D753</accession>
<reference evidence="2 3" key="1">
    <citation type="submission" date="2020-09" db="EMBL/GenBank/DDBJ databases">
        <title>Complete genomes of bradyrhizobia occurring on native shrubby legumes in Australia.</title>
        <authorList>
            <person name="Lafay B."/>
        </authorList>
    </citation>
    <scope>NUCLEOTIDE SEQUENCE [LARGE SCALE GENOMIC DNA]</scope>
    <source>
        <strain evidence="2 3">BDV5040</strain>
    </source>
</reference>
<keyword evidence="1" id="KW-1133">Transmembrane helix</keyword>
<feature type="transmembrane region" description="Helical" evidence="1">
    <location>
        <begin position="20"/>
        <end position="37"/>
    </location>
</feature>
<dbReference type="EMBL" id="CP061379">
    <property type="protein sequence ID" value="QPF92238.1"/>
    <property type="molecule type" value="Genomic_DNA"/>
</dbReference>
<evidence type="ECO:0000313" key="3">
    <source>
        <dbReference type="Proteomes" id="UP000594621"/>
    </source>
</evidence>
<sequence>MQVLESERDDVIVGPSNRSFGLTMAVVFALIGGLGLYKASSHAPIWLGAALVFAVLALLWPRSLALANRVWLKLGLLMYRVVNPVIMAILFFGAILPIGWIMRLSGMDFLRLSRDRAAPSYWLPRSDPRPISESMRQQF</sequence>
<protein>
    <recommendedName>
        <fullName evidence="4">SxtJ</fullName>
    </recommendedName>
</protein>
<evidence type="ECO:0000313" key="2">
    <source>
        <dbReference type="EMBL" id="QPF92238.1"/>
    </source>
</evidence>
<gene>
    <name evidence="2" type="ORF">IC761_02740</name>
</gene>
<proteinExistence type="predicted"/>
<name>A0A7S9D753_9BRAD</name>
<keyword evidence="1" id="KW-0472">Membrane</keyword>
<keyword evidence="1" id="KW-0812">Transmembrane</keyword>
<dbReference type="Proteomes" id="UP000594621">
    <property type="component" value="Chromosome"/>
</dbReference>
<feature type="transmembrane region" description="Helical" evidence="1">
    <location>
        <begin position="81"/>
        <end position="102"/>
    </location>
</feature>